<dbReference type="Gene3D" id="2.30.110.10">
    <property type="entry name" value="Electron Transport, Fmn-binding Protein, Chain A"/>
    <property type="match status" value="1"/>
</dbReference>
<dbReference type="SUPFAM" id="SSF50475">
    <property type="entry name" value="FMN-binding split barrel"/>
    <property type="match status" value="1"/>
</dbReference>
<dbReference type="InterPro" id="IPR012349">
    <property type="entry name" value="Split_barrel_FMN-bd"/>
</dbReference>
<dbReference type="PANTHER" id="PTHR35176:SF6">
    <property type="entry name" value="HEME OXYGENASE HI_0854-RELATED"/>
    <property type="match status" value="1"/>
</dbReference>
<dbReference type="NCBIfam" id="TIGR03618">
    <property type="entry name" value="Rv1155_F420"/>
    <property type="match status" value="1"/>
</dbReference>
<dbReference type="EMBL" id="BAAAGS010000040">
    <property type="protein sequence ID" value="GAA0545714.1"/>
    <property type="molecule type" value="Genomic_DNA"/>
</dbReference>
<accession>A0ABN1DMC1</accession>
<feature type="domain" description="Pyridoxamine 5'-phosphate oxidase N-terminal" evidence="2">
    <location>
        <begin position="9"/>
        <end position="113"/>
    </location>
</feature>
<dbReference type="PANTHER" id="PTHR35176">
    <property type="entry name" value="HEME OXYGENASE HI_0854-RELATED"/>
    <property type="match status" value="1"/>
</dbReference>
<name>A0ABN1DMC1_SACER</name>
<gene>
    <name evidence="3" type="ORF">GCM10009533_50750</name>
</gene>
<dbReference type="Pfam" id="PF01243">
    <property type="entry name" value="PNPOx_N"/>
    <property type="match status" value="1"/>
</dbReference>
<comment type="caution">
    <text evidence="3">The sequence shown here is derived from an EMBL/GenBank/DDBJ whole genome shotgun (WGS) entry which is preliminary data.</text>
</comment>
<dbReference type="InterPro" id="IPR019920">
    <property type="entry name" value="F420-binding_dom_put"/>
</dbReference>
<dbReference type="InterPro" id="IPR011576">
    <property type="entry name" value="Pyridox_Oxase_N"/>
</dbReference>
<organism evidence="3 4">
    <name type="scientific">Saccharopolyspora erythraea</name>
    <name type="common">Streptomyces erythraeus</name>
    <dbReference type="NCBI Taxonomy" id="1836"/>
    <lineage>
        <taxon>Bacteria</taxon>
        <taxon>Bacillati</taxon>
        <taxon>Actinomycetota</taxon>
        <taxon>Actinomycetes</taxon>
        <taxon>Pseudonocardiales</taxon>
        <taxon>Pseudonocardiaceae</taxon>
        <taxon>Saccharopolyspora</taxon>
    </lineage>
</organism>
<sequence length="130" mass="15213">MAVIPQDREDILNKRAFAHVATIGPRGEPQSSPVWIGWDGTHIKFSQTKTRQKYRNLQRDARISMSLHDPDQPYRYLEVRGEVVRVEDDQDDAFINSMAKKYLGEDTYPWARPGEERIVLYVEPRHCTKQ</sequence>
<evidence type="ECO:0000313" key="4">
    <source>
        <dbReference type="Proteomes" id="UP001500729"/>
    </source>
</evidence>
<dbReference type="Proteomes" id="UP001500729">
    <property type="component" value="Unassembled WGS sequence"/>
</dbReference>
<keyword evidence="1" id="KW-0560">Oxidoreductase</keyword>
<reference evidence="3 4" key="1">
    <citation type="journal article" date="2019" name="Int. J. Syst. Evol. Microbiol.">
        <title>The Global Catalogue of Microorganisms (GCM) 10K type strain sequencing project: providing services to taxonomists for standard genome sequencing and annotation.</title>
        <authorList>
            <consortium name="The Broad Institute Genomics Platform"/>
            <consortium name="The Broad Institute Genome Sequencing Center for Infectious Disease"/>
            <person name="Wu L."/>
            <person name="Ma J."/>
        </authorList>
    </citation>
    <scope>NUCLEOTIDE SEQUENCE [LARGE SCALE GENOMIC DNA]</scope>
    <source>
        <strain evidence="3 4">JCM 10303</strain>
    </source>
</reference>
<evidence type="ECO:0000259" key="2">
    <source>
        <dbReference type="Pfam" id="PF01243"/>
    </source>
</evidence>
<proteinExistence type="predicted"/>
<dbReference type="InterPro" id="IPR052019">
    <property type="entry name" value="F420H2_bilvrd_red/Heme_oxyg"/>
</dbReference>
<protein>
    <submittedName>
        <fullName evidence="3">PPOX class F420-dependent oxidoreductase</fullName>
    </submittedName>
</protein>
<evidence type="ECO:0000313" key="3">
    <source>
        <dbReference type="EMBL" id="GAA0545714.1"/>
    </source>
</evidence>
<evidence type="ECO:0000256" key="1">
    <source>
        <dbReference type="ARBA" id="ARBA00023002"/>
    </source>
</evidence>
<dbReference type="RefSeq" id="WP_009946491.1">
    <property type="nucleotide sequence ID" value="NZ_BAAAGS010000040.1"/>
</dbReference>
<keyword evidence="4" id="KW-1185">Reference proteome</keyword>